<comment type="pathway">
    <text evidence="7">Protein modification; lipoprotein biosynthesis (diacylglyceryl transfer).</text>
</comment>
<dbReference type="NCBIfam" id="NF000778">
    <property type="entry name" value="PRK00052.3-4"/>
    <property type="match status" value="1"/>
</dbReference>
<dbReference type="RefSeq" id="WP_115483054.1">
    <property type="nucleotide sequence ID" value="NZ_QRCT01000049.1"/>
</dbReference>
<dbReference type="Proteomes" id="UP000255036">
    <property type="component" value="Unassembled WGS sequence"/>
</dbReference>
<evidence type="ECO:0000256" key="3">
    <source>
        <dbReference type="ARBA" id="ARBA00022679"/>
    </source>
</evidence>
<keyword evidence="8" id="KW-0449">Lipoprotein</keyword>
<name>A0A371ASU0_9FIRM</name>
<keyword evidence="3 7" id="KW-0808">Transferase</keyword>
<sequence length="259" mass="28541">MKNELFTIGPITVYGYGLMIAIGIVAAYMTAEYRAKKLNLKYQLIISLTMWCLVGGILGAKILYYLTEIKEIINNPKILLDVSDGFVVYGGIIGGILAGFLFCKKEKLTFLKYFDLVMPSIALAQGFGRIGCFLAGCCYGVETKCPIGVVFHNSLHAPNGIPLIPTQVISSALNFLHFLVLIILAKYVKKDGMIAGFYLIFYSVGRFVIEFFRGDLIRGSVGILSTSQFISIFIFLIGCGIVVVRLRTGKTNKEEIPTN</sequence>
<dbReference type="GO" id="GO:0042158">
    <property type="term" value="P:lipoprotein biosynthetic process"/>
    <property type="evidence" value="ECO:0007669"/>
    <property type="project" value="UniProtKB-UniRule"/>
</dbReference>
<dbReference type="InterPro" id="IPR001640">
    <property type="entry name" value="Lgt"/>
</dbReference>
<dbReference type="OrthoDB" id="871140at2"/>
<evidence type="ECO:0000256" key="2">
    <source>
        <dbReference type="ARBA" id="ARBA00022475"/>
    </source>
</evidence>
<protein>
    <recommendedName>
        <fullName evidence="7">Phosphatidylglycerol--prolipoprotein diacylglyceryl transferase</fullName>
        <ecNumber evidence="7">2.5.1.145</ecNumber>
    </recommendedName>
</protein>
<evidence type="ECO:0000256" key="7">
    <source>
        <dbReference type="HAMAP-Rule" id="MF_01147"/>
    </source>
</evidence>
<evidence type="ECO:0000256" key="4">
    <source>
        <dbReference type="ARBA" id="ARBA00022692"/>
    </source>
</evidence>
<keyword evidence="5 7" id="KW-1133">Transmembrane helix</keyword>
<dbReference type="NCBIfam" id="TIGR00544">
    <property type="entry name" value="lgt"/>
    <property type="match status" value="1"/>
</dbReference>
<keyword evidence="9" id="KW-1185">Reference proteome</keyword>
<evidence type="ECO:0000256" key="5">
    <source>
        <dbReference type="ARBA" id="ARBA00022989"/>
    </source>
</evidence>
<dbReference type="EC" id="2.5.1.145" evidence="7"/>
<keyword evidence="2 7" id="KW-1003">Cell membrane</keyword>
<dbReference type="PANTHER" id="PTHR30589">
    <property type="entry name" value="PROLIPOPROTEIN DIACYLGLYCERYL TRANSFERASE"/>
    <property type="match status" value="1"/>
</dbReference>
<evidence type="ECO:0000256" key="1">
    <source>
        <dbReference type="ARBA" id="ARBA00007150"/>
    </source>
</evidence>
<feature type="transmembrane region" description="Helical" evidence="7">
    <location>
        <begin position="86"/>
        <end position="104"/>
    </location>
</feature>
<proteinExistence type="inferred from homology"/>
<feature type="transmembrane region" description="Helical" evidence="7">
    <location>
        <begin position="6"/>
        <end position="30"/>
    </location>
</feature>
<dbReference type="GO" id="GO:0005886">
    <property type="term" value="C:plasma membrane"/>
    <property type="evidence" value="ECO:0007669"/>
    <property type="project" value="UniProtKB-SubCell"/>
</dbReference>
<dbReference type="Pfam" id="PF01790">
    <property type="entry name" value="LGT"/>
    <property type="match status" value="1"/>
</dbReference>
<dbReference type="PANTHER" id="PTHR30589:SF0">
    <property type="entry name" value="PHOSPHATIDYLGLYCEROL--PROLIPOPROTEIN DIACYLGLYCERYL TRANSFERASE"/>
    <property type="match status" value="1"/>
</dbReference>
<evidence type="ECO:0000256" key="6">
    <source>
        <dbReference type="ARBA" id="ARBA00023136"/>
    </source>
</evidence>
<organism evidence="8 9">
    <name type="scientific">Anaerosacchariphilus polymeriproducens</name>
    <dbReference type="NCBI Taxonomy" id="1812858"/>
    <lineage>
        <taxon>Bacteria</taxon>
        <taxon>Bacillati</taxon>
        <taxon>Bacillota</taxon>
        <taxon>Clostridia</taxon>
        <taxon>Lachnospirales</taxon>
        <taxon>Lachnospiraceae</taxon>
        <taxon>Anaerosacchariphilus</taxon>
    </lineage>
</organism>
<dbReference type="AlphaFoldDB" id="A0A371ASU0"/>
<feature type="transmembrane region" description="Helical" evidence="7">
    <location>
        <begin position="221"/>
        <end position="244"/>
    </location>
</feature>
<comment type="function">
    <text evidence="7">Catalyzes the transfer of the diacylglyceryl group from phosphatidylglycerol to the sulfhydryl group of the N-terminal cysteine of a prolipoprotein, the first step in the formation of mature lipoproteins.</text>
</comment>
<reference evidence="8 9" key="1">
    <citation type="submission" date="2018-07" db="EMBL/GenBank/DDBJ databases">
        <title>Anaerosacharophilus polymeroproducens gen. nov. sp. nov., an anaerobic bacterium isolated from salt field.</title>
        <authorList>
            <person name="Kim W."/>
            <person name="Yang S.-H."/>
            <person name="Oh J."/>
            <person name="Lee J.-H."/>
            <person name="Kwon K.K."/>
        </authorList>
    </citation>
    <scope>NUCLEOTIDE SEQUENCE [LARGE SCALE GENOMIC DNA]</scope>
    <source>
        <strain evidence="8 9">MCWD5</strain>
    </source>
</reference>
<comment type="subcellular location">
    <subcellularLocation>
        <location evidence="7">Cell membrane</location>
        <topology evidence="7">Multi-pass membrane protein</topology>
    </subcellularLocation>
</comment>
<dbReference type="UniPathway" id="UPA00664"/>
<feature type="binding site" evidence="7">
    <location>
        <position position="129"/>
    </location>
    <ligand>
        <name>a 1,2-diacyl-sn-glycero-3-phospho-(1'-sn-glycerol)</name>
        <dbReference type="ChEBI" id="CHEBI:64716"/>
    </ligand>
</feature>
<feature type="transmembrane region" description="Helical" evidence="7">
    <location>
        <begin position="192"/>
        <end position="209"/>
    </location>
</feature>
<feature type="transmembrane region" description="Helical" evidence="7">
    <location>
        <begin position="42"/>
        <end position="66"/>
    </location>
</feature>
<evidence type="ECO:0000313" key="9">
    <source>
        <dbReference type="Proteomes" id="UP000255036"/>
    </source>
</evidence>
<gene>
    <name evidence="7" type="primary">lgt</name>
    <name evidence="8" type="ORF">DWV06_15350</name>
</gene>
<comment type="catalytic activity">
    <reaction evidence="7">
        <text>L-cysteinyl-[prolipoprotein] + a 1,2-diacyl-sn-glycero-3-phospho-(1'-sn-glycerol) = an S-1,2-diacyl-sn-glyceryl-L-cysteinyl-[prolipoprotein] + sn-glycerol 1-phosphate + H(+)</text>
        <dbReference type="Rhea" id="RHEA:56712"/>
        <dbReference type="Rhea" id="RHEA-COMP:14679"/>
        <dbReference type="Rhea" id="RHEA-COMP:14680"/>
        <dbReference type="ChEBI" id="CHEBI:15378"/>
        <dbReference type="ChEBI" id="CHEBI:29950"/>
        <dbReference type="ChEBI" id="CHEBI:57685"/>
        <dbReference type="ChEBI" id="CHEBI:64716"/>
        <dbReference type="ChEBI" id="CHEBI:140658"/>
        <dbReference type="EC" id="2.5.1.145"/>
    </reaction>
</comment>
<accession>A0A371ASU0</accession>
<comment type="similarity">
    <text evidence="1 7">Belongs to the Lgt family.</text>
</comment>
<keyword evidence="6 7" id="KW-0472">Membrane</keyword>
<keyword evidence="4 7" id="KW-0812">Transmembrane</keyword>
<dbReference type="HAMAP" id="MF_01147">
    <property type="entry name" value="Lgt"/>
    <property type="match status" value="1"/>
</dbReference>
<evidence type="ECO:0000313" key="8">
    <source>
        <dbReference type="EMBL" id="RDU22644.1"/>
    </source>
</evidence>
<dbReference type="GO" id="GO:0008961">
    <property type="term" value="F:phosphatidylglycerol-prolipoprotein diacylglyceryl transferase activity"/>
    <property type="evidence" value="ECO:0007669"/>
    <property type="project" value="UniProtKB-UniRule"/>
</dbReference>
<feature type="transmembrane region" description="Helical" evidence="7">
    <location>
        <begin position="161"/>
        <end position="185"/>
    </location>
</feature>
<comment type="caution">
    <text evidence="8">The sequence shown here is derived from an EMBL/GenBank/DDBJ whole genome shotgun (WGS) entry which is preliminary data.</text>
</comment>
<dbReference type="EMBL" id="QRCT01000049">
    <property type="protein sequence ID" value="RDU22644.1"/>
    <property type="molecule type" value="Genomic_DNA"/>
</dbReference>